<feature type="transmembrane region" description="Helical" evidence="8">
    <location>
        <begin position="574"/>
        <end position="595"/>
    </location>
</feature>
<dbReference type="GO" id="GO:0030003">
    <property type="term" value="P:intracellular monoatomic cation homeostasis"/>
    <property type="evidence" value="ECO:0007669"/>
    <property type="project" value="TreeGrafter"/>
</dbReference>
<evidence type="ECO:0000256" key="4">
    <source>
        <dbReference type="ARBA" id="ARBA00022989"/>
    </source>
</evidence>
<evidence type="ECO:0000256" key="5">
    <source>
        <dbReference type="ARBA" id="ARBA00023136"/>
    </source>
</evidence>
<dbReference type="InterPro" id="IPR050799">
    <property type="entry name" value="ZIP_Transporter"/>
</dbReference>
<name>A0A9Q1C0I4_HOLLE</name>
<keyword evidence="3 8" id="KW-0812">Transmembrane</keyword>
<dbReference type="Pfam" id="PF18292">
    <property type="entry name" value="ZIP4_domain"/>
    <property type="match status" value="1"/>
</dbReference>
<feature type="compositionally biased region" description="Polar residues" evidence="7">
    <location>
        <begin position="331"/>
        <end position="342"/>
    </location>
</feature>
<evidence type="ECO:0000256" key="1">
    <source>
        <dbReference type="ARBA" id="ARBA00004141"/>
    </source>
</evidence>
<dbReference type="InterPro" id="IPR041137">
    <property type="entry name" value="ZIP4_N"/>
</dbReference>
<feature type="transmembrane region" description="Helical" evidence="8">
    <location>
        <begin position="528"/>
        <end position="550"/>
    </location>
</feature>
<proteinExistence type="inferred from homology"/>
<feature type="transmembrane region" description="Helical" evidence="8">
    <location>
        <begin position="496"/>
        <end position="516"/>
    </location>
</feature>
<dbReference type="EMBL" id="JAIZAY010000009">
    <property type="protein sequence ID" value="KAJ8035934.1"/>
    <property type="molecule type" value="Genomic_DNA"/>
</dbReference>
<keyword evidence="5 8" id="KW-0472">Membrane</keyword>
<feature type="domain" description="Zinc transporter ZIP4 N-terminal" evidence="9">
    <location>
        <begin position="63"/>
        <end position="231"/>
    </location>
</feature>
<dbReference type="PANTHER" id="PTHR12191">
    <property type="entry name" value="SOLUTE CARRIER FAMILY 39"/>
    <property type="match status" value="1"/>
</dbReference>
<gene>
    <name evidence="11" type="ORF">HOLleu_19762</name>
</gene>
<dbReference type="InterPro" id="IPR003689">
    <property type="entry name" value="ZIP"/>
</dbReference>
<feature type="region of interest" description="Disordered" evidence="7">
    <location>
        <begin position="321"/>
        <end position="348"/>
    </location>
</feature>
<evidence type="ECO:0000256" key="3">
    <source>
        <dbReference type="ARBA" id="ARBA00022692"/>
    </source>
</evidence>
<evidence type="ECO:0000256" key="8">
    <source>
        <dbReference type="SAM" id="Phobius"/>
    </source>
</evidence>
<dbReference type="GO" id="GO:0005385">
    <property type="term" value="F:zinc ion transmembrane transporter activity"/>
    <property type="evidence" value="ECO:0007669"/>
    <property type="project" value="TreeGrafter"/>
</dbReference>
<evidence type="ECO:0000259" key="9">
    <source>
        <dbReference type="Pfam" id="PF18292"/>
    </source>
</evidence>
<dbReference type="Proteomes" id="UP001152320">
    <property type="component" value="Chromosome 9"/>
</dbReference>
<dbReference type="InterPro" id="IPR049406">
    <property type="entry name" value="ZIP4_12_EF-hand"/>
</dbReference>
<sequence>MKYSVQKVFQCFIVVSYVIVCNGSTVVTGTATDPFQEAADYLHALDEDMFGTSIEGEQVQLMIDLFLERTGCTTQTDAETCYKCLSVERLTSLIGINATNSSEPMIQDVHQLGQAALVLIYHAMDFNSTCNVTEAGMMNSTTLEDIVNIVCQIGIEGALPVDKPCESFSINQLELIIERMNISYKQHTNYECFTAASLYEDADIPTQTADLDGLYHVTAFLLNHVLQGHCMGEGTLVEPRFFIDDIFVTYGNPDGFMMLEGDLMIMVHAHMTNPSKENVIFSSYYCLCLHGNQNALHQKVIITFADFMKLLRAMGIGERSGERREERVTRPGNNSTTSSPAIITSMLPTTPTPTFTVSPVVNVTMVSSNSTDNSTFMNDTTTTATPTTAVNRGGRRWWYQNSNPRRLEASRSARSLVPDERTEHKHVKRDLMLEAEYAGNECFTGSELFDIFGIDPEVGVNQEEFAELCPALVQQISSQACNNEEVSRKNTNISDVYLWGTLAVFVISLCSLLAVLSVPCYGSSVFNVAMHTLLALSISTLSGDAFFHLLPEALGLNDHGTGKLQEKDSGHQDFIFKSLTTLCSIYVCFLFERFFKMISESKQRKQSQWGNGINGHVSQANSLNLPKSYTF</sequence>
<evidence type="ECO:0000256" key="6">
    <source>
        <dbReference type="ARBA" id="ARBA00034634"/>
    </source>
</evidence>
<comment type="caution">
    <text evidence="11">The sequence shown here is derived from an EMBL/GenBank/DDBJ whole genome shotgun (WGS) entry which is preliminary data.</text>
</comment>
<accession>A0A9Q1C0I4</accession>
<protein>
    <submittedName>
        <fullName evidence="11">Zinc transporter ZIP4</fullName>
    </submittedName>
</protein>
<reference evidence="11" key="1">
    <citation type="submission" date="2021-10" db="EMBL/GenBank/DDBJ databases">
        <title>Tropical sea cucumber genome reveals ecological adaptation and Cuvierian tubules defense mechanism.</title>
        <authorList>
            <person name="Chen T."/>
        </authorList>
    </citation>
    <scope>NUCLEOTIDE SEQUENCE</scope>
    <source>
        <strain evidence="11">Nanhai2018</strain>
        <tissue evidence="11">Muscle</tissue>
    </source>
</reference>
<keyword evidence="12" id="KW-1185">Reference proteome</keyword>
<feature type="domain" description="Zinc transporter ZIP4/12 EF-hand" evidence="10">
    <location>
        <begin position="441"/>
        <end position="480"/>
    </location>
</feature>
<dbReference type="Pfam" id="PF02535">
    <property type="entry name" value="Zip"/>
    <property type="match status" value="1"/>
</dbReference>
<evidence type="ECO:0000256" key="7">
    <source>
        <dbReference type="SAM" id="MobiDB-lite"/>
    </source>
</evidence>
<dbReference type="PANTHER" id="PTHR12191:SF37">
    <property type="entry name" value="ZINC TRANSPORTER FOI"/>
    <property type="match status" value="1"/>
</dbReference>
<evidence type="ECO:0000313" key="12">
    <source>
        <dbReference type="Proteomes" id="UP001152320"/>
    </source>
</evidence>
<comment type="subcellular location">
    <subcellularLocation>
        <location evidence="1">Membrane</location>
        <topology evidence="1">Multi-pass membrane protein</topology>
    </subcellularLocation>
</comment>
<dbReference type="GO" id="GO:0140410">
    <property type="term" value="F:monoatomic cation:bicarbonate symporter activity"/>
    <property type="evidence" value="ECO:0007669"/>
    <property type="project" value="TreeGrafter"/>
</dbReference>
<evidence type="ECO:0000313" key="11">
    <source>
        <dbReference type="EMBL" id="KAJ8035934.1"/>
    </source>
</evidence>
<dbReference type="Pfam" id="PF21116">
    <property type="entry name" value="EF-hand_Zip"/>
    <property type="match status" value="1"/>
</dbReference>
<evidence type="ECO:0000259" key="10">
    <source>
        <dbReference type="Pfam" id="PF21116"/>
    </source>
</evidence>
<comment type="similarity">
    <text evidence="2">Belongs to the ZIP transporter (TC 2.A.5) family.</text>
</comment>
<comment type="catalytic activity">
    <reaction evidence="6">
        <text>Zn(2+)(in) = Zn(2+)(out)</text>
        <dbReference type="Rhea" id="RHEA:29351"/>
        <dbReference type="ChEBI" id="CHEBI:29105"/>
    </reaction>
</comment>
<organism evidence="11 12">
    <name type="scientific">Holothuria leucospilota</name>
    <name type="common">Black long sea cucumber</name>
    <name type="synonym">Mertensiothuria leucospilota</name>
    <dbReference type="NCBI Taxonomy" id="206669"/>
    <lineage>
        <taxon>Eukaryota</taxon>
        <taxon>Metazoa</taxon>
        <taxon>Echinodermata</taxon>
        <taxon>Eleutherozoa</taxon>
        <taxon>Echinozoa</taxon>
        <taxon>Holothuroidea</taxon>
        <taxon>Aspidochirotacea</taxon>
        <taxon>Aspidochirotida</taxon>
        <taxon>Holothuriidae</taxon>
        <taxon>Holothuria</taxon>
    </lineage>
</organism>
<dbReference type="GO" id="GO:0005886">
    <property type="term" value="C:plasma membrane"/>
    <property type="evidence" value="ECO:0007669"/>
    <property type="project" value="TreeGrafter"/>
</dbReference>
<dbReference type="GO" id="GO:0071578">
    <property type="term" value="P:zinc ion import across plasma membrane"/>
    <property type="evidence" value="ECO:0007669"/>
    <property type="project" value="TreeGrafter"/>
</dbReference>
<dbReference type="OrthoDB" id="200954at2759"/>
<dbReference type="AlphaFoldDB" id="A0A9Q1C0I4"/>
<evidence type="ECO:0000256" key="2">
    <source>
        <dbReference type="ARBA" id="ARBA00006939"/>
    </source>
</evidence>
<keyword evidence="4 8" id="KW-1133">Transmembrane helix</keyword>